<evidence type="ECO:0000313" key="2">
    <source>
        <dbReference type="EMBL" id="PIS15649.1"/>
    </source>
</evidence>
<dbReference type="Proteomes" id="UP000231198">
    <property type="component" value="Unassembled WGS sequence"/>
</dbReference>
<evidence type="ECO:0000313" key="3">
    <source>
        <dbReference type="Proteomes" id="UP000231198"/>
    </source>
</evidence>
<evidence type="ECO:0000256" key="1">
    <source>
        <dbReference type="SAM" id="Phobius"/>
    </source>
</evidence>
<organism evidence="2 3">
    <name type="scientific">Candidatus Roizmanbacteria bacterium CG09_land_8_20_14_0_10_41_9</name>
    <dbReference type="NCBI Taxonomy" id="1974850"/>
    <lineage>
        <taxon>Bacteria</taxon>
        <taxon>Candidatus Roizmaniibacteriota</taxon>
    </lineage>
</organism>
<dbReference type="EMBL" id="PEZG01000057">
    <property type="protein sequence ID" value="PIS15649.1"/>
    <property type="molecule type" value="Genomic_DNA"/>
</dbReference>
<gene>
    <name evidence="2" type="ORF">COT62_02735</name>
</gene>
<keyword evidence="1" id="KW-1133">Transmembrane helix</keyword>
<comment type="caution">
    <text evidence="2">The sequence shown here is derived from an EMBL/GenBank/DDBJ whole genome shotgun (WGS) entry which is preliminary data.</text>
</comment>
<keyword evidence="1" id="KW-0812">Transmembrane</keyword>
<accession>A0A2H0WUQ4</accession>
<name>A0A2H0WUQ4_9BACT</name>
<keyword evidence="1" id="KW-0472">Membrane</keyword>
<dbReference type="AlphaFoldDB" id="A0A2H0WUQ4"/>
<reference evidence="3" key="1">
    <citation type="submission" date="2017-09" db="EMBL/GenBank/DDBJ databases">
        <title>Depth-based differentiation of microbial function through sediment-hosted aquifers and enrichment of novel symbionts in the deep terrestrial subsurface.</title>
        <authorList>
            <person name="Probst A.J."/>
            <person name="Ladd B."/>
            <person name="Jarett J.K."/>
            <person name="Geller-Mcgrath D.E."/>
            <person name="Sieber C.M.K."/>
            <person name="Emerson J.B."/>
            <person name="Anantharaman K."/>
            <person name="Thomas B.C."/>
            <person name="Malmstrom R."/>
            <person name="Stieglmeier M."/>
            <person name="Klingl A."/>
            <person name="Woyke T."/>
            <person name="Ryan C.M."/>
            <person name="Banfield J.F."/>
        </authorList>
    </citation>
    <scope>NUCLEOTIDE SEQUENCE [LARGE SCALE GENOMIC DNA]</scope>
</reference>
<feature type="transmembrane region" description="Helical" evidence="1">
    <location>
        <begin position="17"/>
        <end position="37"/>
    </location>
</feature>
<proteinExistence type="predicted"/>
<protein>
    <submittedName>
        <fullName evidence="2">Uncharacterized protein</fullName>
    </submittedName>
</protein>
<sequence length="227" mass="25678">MKLTIKPYVRNLIKENGIYIAGLWILISLTIFVYVYNSQRFAENSDKILALEKEVLEYQQKAKVINDALSVGDEALESYLQVVNSLVPNAEDYFSIVYALEEIAKKTNFVIKSYAINIRTSTKNKLQLSIVGVGNDDAFMDFLKNYTFSSGRLITIERIELTPQFAGSMTLSVNFYNQKVEISSSEKAKFNEGTLAELKSIKDKITFIVKEPEEATESGYATKTNPF</sequence>